<dbReference type="InterPro" id="IPR013216">
    <property type="entry name" value="Methyltransf_11"/>
</dbReference>
<dbReference type="Pfam" id="PF08241">
    <property type="entry name" value="Methyltransf_11"/>
    <property type="match status" value="1"/>
</dbReference>
<dbReference type="eggNOG" id="COG2226">
    <property type="taxonomic scope" value="Bacteria"/>
</dbReference>
<reference evidence="2 3" key="1">
    <citation type="submission" date="2009-06" db="EMBL/GenBank/DDBJ databases">
        <title>The draft genome of Clostridium carboxidivorans P7.</title>
        <authorList>
            <consortium name="US DOE Joint Genome Institute (JGI-PGF)"/>
            <person name="Lucas S."/>
            <person name="Copeland A."/>
            <person name="Lapidus A."/>
            <person name="Glavina del Rio T."/>
            <person name="Tice H."/>
            <person name="Bruce D."/>
            <person name="Goodwin L."/>
            <person name="Pitluck S."/>
            <person name="Larimer F."/>
            <person name="Land M.L."/>
            <person name="Hauser L."/>
            <person name="Hemme C.L."/>
        </authorList>
    </citation>
    <scope>NUCLEOTIDE SEQUENCE [LARGE SCALE GENOMIC DNA]</scope>
    <source>
        <strain evidence="2 3">P7</strain>
    </source>
</reference>
<name>C6Q2B8_9CLOT</name>
<evidence type="ECO:0000259" key="1">
    <source>
        <dbReference type="Pfam" id="PF08241"/>
    </source>
</evidence>
<dbReference type="InterPro" id="IPR029063">
    <property type="entry name" value="SAM-dependent_MTases_sf"/>
</dbReference>
<dbReference type="GO" id="GO:0032259">
    <property type="term" value="P:methylation"/>
    <property type="evidence" value="ECO:0007669"/>
    <property type="project" value="UniProtKB-KW"/>
</dbReference>
<dbReference type="PANTHER" id="PTHR43591:SF110">
    <property type="entry name" value="RHODANESE DOMAIN-CONTAINING PROTEIN"/>
    <property type="match status" value="1"/>
</dbReference>
<keyword evidence="2" id="KW-0808">Transferase</keyword>
<feature type="domain" description="Methyltransferase type 11" evidence="1">
    <location>
        <begin position="36"/>
        <end position="131"/>
    </location>
</feature>
<comment type="caution">
    <text evidence="2">The sequence shown here is derived from an EMBL/GenBank/DDBJ whole genome shotgun (WGS) entry which is preliminary data.</text>
</comment>
<dbReference type="PANTHER" id="PTHR43591">
    <property type="entry name" value="METHYLTRANSFERASE"/>
    <property type="match status" value="1"/>
</dbReference>
<dbReference type="STRING" id="536227.Ccar_05940"/>
<keyword evidence="2" id="KW-0489">Methyltransferase</keyword>
<dbReference type="SUPFAM" id="SSF53335">
    <property type="entry name" value="S-adenosyl-L-methionine-dependent methyltransferases"/>
    <property type="match status" value="1"/>
</dbReference>
<protein>
    <submittedName>
        <fullName evidence="2">Methyltransferase type 11</fullName>
    </submittedName>
</protein>
<dbReference type="Proteomes" id="UP000004198">
    <property type="component" value="Unassembled WGS sequence"/>
</dbReference>
<keyword evidence="3" id="KW-1185">Reference proteome</keyword>
<evidence type="ECO:0000313" key="3">
    <source>
        <dbReference type="Proteomes" id="UP000004198"/>
    </source>
</evidence>
<dbReference type="Gene3D" id="3.40.50.150">
    <property type="entry name" value="Vaccinia Virus protein VP39"/>
    <property type="match status" value="1"/>
</dbReference>
<sequence length="225" mass="26553">MKQKVYWNNVAYKKEFTTPFHFEAFEKVVGKDAFILDIGCGYGRTLQQLYKHGYSNLVGIDFSEKMIERGKNQYPYLDLRVKNKKEIEFEDNSCDAVILFAVLTCIIDDKEQLDLIKEIKRILKPNGVIYINDFLLNSDERNLKRYKEFENKYGKYGVFELPEGAVVRHHSIKWIKELCDFFEYIALEQVTYTTMNGNKSNGFLFFRTKISNELELSKLELLEKV</sequence>
<dbReference type="AlphaFoldDB" id="C6Q2B8"/>
<gene>
    <name evidence="2" type="ORF">CcarbDRAFT_5186</name>
</gene>
<dbReference type="OrthoDB" id="9804312at2"/>
<dbReference type="EMBL" id="ACVI01000171">
    <property type="protein sequence ID" value="EET84358.1"/>
    <property type="molecule type" value="Genomic_DNA"/>
</dbReference>
<accession>C6Q2B8</accession>
<dbReference type="GO" id="GO:0008757">
    <property type="term" value="F:S-adenosylmethionine-dependent methyltransferase activity"/>
    <property type="evidence" value="ECO:0007669"/>
    <property type="project" value="InterPro"/>
</dbReference>
<dbReference type="CDD" id="cd02440">
    <property type="entry name" value="AdoMet_MTases"/>
    <property type="match status" value="1"/>
</dbReference>
<proteinExistence type="predicted"/>
<evidence type="ECO:0000313" key="2">
    <source>
        <dbReference type="EMBL" id="EET84358.1"/>
    </source>
</evidence>
<organism evidence="2 3">
    <name type="scientific">Clostridium carboxidivorans P7</name>
    <dbReference type="NCBI Taxonomy" id="536227"/>
    <lineage>
        <taxon>Bacteria</taxon>
        <taxon>Bacillati</taxon>
        <taxon>Bacillota</taxon>
        <taxon>Clostridia</taxon>
        <taxon>Eubacteriales</taxon>
        <taxon>Clostridiaceae</taxon>
        <taxon>Clostridium</taxon>
    </lineage>
</organism>
<dbReference type="RefSeq" id="WP_007064069.1">
    <property type="nucleotide sequence ID" value="NZ_ACVI01000171.1"/>
</dbReference>